<organism evidence="2 3">
    <name type="scientific">Paractinoplanes brasiliensis</name>
    <dbReference type="NCBI Taxonomy" id="52695"/>
    <lineage>
        <taxon>Bacteria</taxon>
        <taxon>Bacillati</taxon>
        <taxon>Actinomycetota</taxon>
        <taxon>Actinomycetes</taxon>
        <taxon>Micromonosporales</taxon>
        <taxon>Micromonosporaceae</taxon>
        <taxon>Paractinoplanes</taxon>
    </lineage>
</organism>
<dbReference type="Proteomes" id="UP000294901">
    <property type="component" value="Unassembled WGS sequence"/>
</dbReference>
<name>A0A4R6JWR5_9ACTN</name>
<feature type="transmembrane region" description="Helical" evidence="1">
    <location>
        <begin position="71"/>
        <end position="94"/>
    </location>
</feature>
<reference evidence="2 3" key="1">
    <citation type="submission" date="2019-03" db="EMBL/GenBank/DDBJ databases">
        <title>Sequencing the genomes of 1000 actinobacteria strains.</title>
        <authorList>
            <person name="Klenk H.-P."/>
        </authorList>
    </citation>
    <scope>NUCLEOTIDE SEQUENCE [LARGE SCALE GENOMIC DNA]</scope>
    <source>
        <strain evidence="2 3">DSM 43805</strain>
    </source>
</reference>
<dbReference type="EMBL" id="SNWR01000001">
    <property type="protein sequence ID" value="TDO40302.1"/>
    <property type="molecule type" value="Genomic_DNA"/>
</dbReference>
<comment type="caution">
    <text evidence="2">The sequence shown here is derived from an EMBL/GenBank/DDBJ whole genome shotgun (WGS) entry which is preliminary data.</text>
</comment>
<keyword evidence="1" id="KW-0472">Membrane</keyword>
<dbReference type="RefSeq" id="WP_133874495.1">
    <property type="nucleotide sequence ID" value="NZ_BOMD01000006.1"/>
</dbReference>
<feature type="transmembrane region" description="Helical" evidence="1">
    <location>
        <begin position="106"/>
        <end position="133"/>
    </location>
</feature>
<keyword evidence="1" id="KW-1133">Transmembrane helix</keyword>
<evidence type="ECO:0000313" key="3">
    <source>
        <dbReference type="Proteomes" id="UP000294901"/>
    </source>
</evidence>
<keyword evidence="1" id="KW-0812">Transmembrane</keyword>
<feature type="transmembrane region" description="Helical" evidence="1">
    <location>
        <begin position="39"/>
        <end position="59"/>
    </location>
</feature>
<evidence type="ECO:0000313" key="2">
    <source>
        <dbReference type="EMBL" id="TDO40302.1"/>
    </source>
</evidence>
<proteinExistence type="predicted"/>
<gene>
    <name evidence="2" type="ORF">C8E87_4013</name>
</gene>
<dbReference type="AlphaFoldDB" id="A0A4R6JWR5"/>
<evidence type="ECO:0000256" key="1">
    <source>
        <dbReference type="SAM" id="Phobius"/>
    </source>
</evidence>
<accession>A0A4R6JWR5</accession>
<protein>
    <submittedName>
        <fullName evidence="2">Uncharacterized protein</fullName>
    </submittedName>
</protein>
<sequence length="157" mass="16875">MRQQRWFPIAALAIGLFAINAVARLVTRFGFDNNDDAAGTRATVIMFALIGAVLAVYAFSASRGRPPSQWLVPDWALGVAGAMVLTLLVGPFISGSGPFSGGSDRFFAQIALYAAFAGGGTLVGYWISVALGLDYRSRSLKAFTETRMAKPRRPVRR</sequence>
<dbReference type="OrthoDB" id="3400694at2"/>
<keyword evidence="3" id="KW-1185">Reference proteome</keyword>